<keyword evidence="2" id="KW-1185">Reference proteome</keyword>
<name>A0ACA9LQP9_9GLOM</name>
<dbReference type="Proteomes" id="UP000789860">
    <property type="component" value="Unassembled WGS sequence"/>
</dbReference>
<proteinExistence type="predicted"/>
<accession>A0ACA9LQP9</accession>
<reference evidence="1" key="1">
    <citation type="submission" date="2021-06" db="EMBL/GenBank/DDBJ databases">
        <authorList>
            <person name="Kallberg Y."/>
            <person name="Tangrot J."/>
            <person name="Rosling A."/>
        </authorList>
    </citation>
    <scope>NUCLEOTIDE SEQUENCE</scope>
    <source>
        <strain evidence="1">AU212A</strain>
    </source>
</reference>
<feature type="non-terminal residue" evidence="1">
    <location>
        <position position="1"/>
    </location>
</feature>
<dbReference type="EMBL" id="CAJVPM010007232">
    <property type="protein sequence ID" value="CAG8543400.1"/>
    <property type="molecule type" value="Genomic_DNA"/>
</dbReference>
<gene>
    <name evidence="1" type="ORF">SCALOS_LOCUS4923</name>
</gene>
<evidence type="ECO:0000313" key="2">
    <source>
        <dbReference type="Proteomes" id="UP000789860"/>
    </source>
</evidence>
<sequence>LHKPKSVRNGQGQYYRAMTARFWTQGAGYQESIPSNGCTASGINVFIVNITVIEVFYNPPIPVPAGYTPIYPPESLFLLVQTLLLIFTTSNKKRSLEDSETVAASKFISF</sequence>
<protein>
    <submittedName>
        <fullName evidence="1">4920_t:CDS:1</fullName>
    </submittedName>
</protein>
<evidence type="ECO:0000313" key="1">
    <source>
        <dbReference type="EMBL" id="CAG8543400.1"/>
    </source>
</evidence>
<organism evidence="1 2">
    <name type="scientific">Scutellospora calospora</name>
    <dbReference type="NCBI Taxonomy" id="85575"/>
    <lineage>
        <taxon>Eukaryota</taxon>
        <taxon>Fungi</taxon>
        <taxon>Fungi incertae sedis</taxon>
        <taxon>Mucoromycota</taxon>
        <taxon>Glomeromycotina</taxon>
        <taxon>Glomeromycetes</taxon>
        <taxon>Diversisporales</taxon>
        <taxon>Gigasporaceae</taxon>
        <taxon>Scutellospora</taxon>
    </lineage>
</organism>
<comment type="caution">
    <text evidence="1">The sequence shown here is derived from an EMBL/GenBank/DDBJ whole genome shotgun (WGS) entry which is preliminary data.</text>
</comment>